<protein>
    <submittedName>
        <fullName evidence="2">Uncharacterized protein</fullName>
    </submittedName>
</protein>
<comment type="caution">
    <text evidence="2">The sequence shown here is derived from an EMBL/GenBank/DDBJ whole genome shotgun (WGS) entry which is preliminary data.</text>
</comment>
<sequence>MTEISLPIKIAFVLLGIGFLFDLTGFSAPYWHVSEWYHLGKRKINYGLWRYCDEYTDRRYGRREGCGSMVSGSYGAGGK</sequence>
<organism evidence="2 3">
    <name type="scientific">Batillaria attramentaria</name>
    <dbReference type="NCBI Taxonomy" id="370345"/>
    <lineage>
        <taxon>Eukaryota</taxon>
        <taxon>Metazoa</taxon>
        <taxon>Spiralia</taxon>
        <taxon>Lophotrochozoa</taxon>
        <taxon>Mollusca</taxon>
        <taxon>Gastropoda</taxon>
        <taxon>Caenogastropoda</taxon>
        <taxon>Sorbeoconcha</taxon>
        <taxon>Cerithioidea</taxon>
        <taxon>Batillariidae</taxon>
        <taxon>Batillaria</taxon>
    </lineage>
</organism>
<dbReference type="AlphaFoldDB" id="A0ABD0KJF2"/>
<feature type="transmembrane region" description="Helical" evidence="1">
    <location>
        <begin position="12"/>
        <end position="31"/>
    </location>
</feature>
<accession>A0ABD0KJF2</accession>
<evidence type="ECO:0000256" key="1">
    <source>
        <dbReference type="SAM" id="Phobius"/>
    </source>
</evidence>
<name>A0ABD0KJF2_9CAEN</name>
<reference evidence="2 3" key="1">
    <citation type="journal article" date="2023" name="Sci. Data">
        <title>Genome assembly of the Korean intertidal mud-creeper Batillaria attramentaria.</title>
        <authorList>
            <person name="Patra A.K."/>
            <person name="Ho P.T."/>
            <person name="Jun S."/>
            <person name="Lee S.J."/>
            <person name="Kim Y."/>
            <person name="Won Y.J."/>
        </authorList>
    </citation>
    <scope>NUCLEOTIDE SEQUENCE [LARGE SCALE GENOMIC DNA]</scope>
    <source>
        <strain evidence="2">Wonlab-2016</strain>
    </source>
</reference>
<proteinExistence type="predicted"/>
<keyword evidence="3" id="KW-1185">Reference proteome</keyword>
<keyword evidence="1" id="KW-0472">Membrane</keyword>
<dbReference type="Proteomes" id="UP001519460">
    <property type="component" value="Unassembled WGS sequence"/>
</dbReference>
<gene>
    <name evidence="2" type="ORF">BaRGS_00021450</name>
</gene>
<dbReference type="Gene3D" id="1.20.140.150">
    <property type="match status" value="1"/>
</dbReference>
<evidence type="ECO:0000313" key="2">
    <source>
        <dbReference type="EMBL" id="KAK7487361.1"/>
    </source>
</evidence>
<evidence type="ECO:0000313" key="3">
    <source>
        <dbReference type="Proteomes" id="UP001519460"/>
    </source>
</evidence>
<dbReference type="EMBL" id="JACVVK020000166">
    <property type="protein sequence ID" value="KAK7487361.1"/>
    <property type="molecule type" value="Genomic_DNA"/>
</dbReference>
<keyword evidence="1" id="KW-0812">Transmembrane</keyword>
<keyword evidence="1" id="KW-1133">Transmembrane helix</keyword>